<reference evidence="1" key="1">
    <citation type="submission" date="2022-10" db="EMBL/GenBank/DDBJ databases">
        <title>Complete Genome of Trichothecium roseum strain YXFP-22015, a Plant Pathogen Isolated from Citrus.</title>
        <authorList>
            <person name="Wang Y."/>
            <person name="Zhu L."/>
        </authorList>
    </citation>
    <scope>NUCLEOTIDE SEQUENCE</scope>
    <source>
        <strain evidence="1">YXFP-22015</strain>
    </source>
</reference>
<accession>A0ACC0UR39</accession>
<dbReference type="EMBL" id="CM047948">
    <property type="protein sequence ID" value="KAI9896190.1"/>
    <property type="molecule type" value="Genomic_DNA"/>
</dbReference>
<protein>
    <submittedName>
        <fullName evidence="1">Uncharacterized protein</fullName>
    </submittedName>
</protein>
<gene>
    <name evidence="1" type="ORF">N3K66_008362</name>
</gene>
<sequence>MAPSVNGLPAGWEIRLSKSKEIPYYVNHKAETCQWLSPEGTDMLALKKFASENFDKSTGTFGPQNIEARVAHILVKHRDSRRPSSWREETITRSKKEAMEIIHRYENMIRNGKAALRELAATESHDVSAKKSGDLGFFSWGATQPEFEKVVFGLDVGQLSEVVETDSGLHLIQRLD</sequence>
<comment type="caution">
    <text evidence="1">The sequence shown here is derived from an EMBL/GenBank/DDBJ whole genome shotgun (WGS) entry which is preliminary data.</text>
</comment>
<organism evidence="1 2">
    <name type="scientific">Trichothecium roseum</name>
    <dbReference type="NCBI Taxonomy" id="47278"/>
    <lineage>
        <taxon>Eukaryota</taxon>
        <taxon>Fungi</taxon>
        <taxon>Dikarya</taxon>
        <taxon>Ascomycota</taxon>
        <taxon>Pezizomycotina</taxon>
        <taxon>Sordariomycetes</taxon>
        <taxon>Hypocreomycetidae</taxon>
        <taxon>Hypocreales</taxon>
        <taxon>Hypocreales incertae sedis</taxon>
        <taxon>Trichothecium</taxon>
    </lineage>
</organism>
<evidence type="ECO:0000313" key="1">
    <source>
        <dbReference type="EMBL" id="KAI9896190.1"/>
    </source>
</evidence>
<proteinExistence type="predicted"/>
<dbReference type="Proteomes" id="UP001163324">
    <property type="component" value="Chromosome 9"/>
</dbReference>
<keyword evidence="2" id="KW-1185">Reference proteome</keyword>
<name>A0ACC0UR39_9HYPO</name>
<evidence type="ECO:0000313" key="2">
    <source>
        <dbReference type="Proteomes" id="UP001163324"/>
    </source>
</evidence>